<dbReference type="EMBL" id="NMUH01002853">
    <property type="protein sequence ID" value="MQM02432.1"/>
    <property type="molecule type" value="Genomic_DNA"/>
</dbReference>
<evidence type="ECO:0000313" key="1">
    <source>
        <dbReference type="EMBL" id="MQM02432.1"/>
    </source>
</evidence>
<dbReference type="Proteomes" id="UP000652761">
    <property type="component" value="Unassembled WGS sequence"/>
</dbReference>
<evidence type="ECO:0000313" key="2">
    <source>
        <dbReference type="Proteomes" id="UP000652761"/>
    </source>
</evidence>
<accession>A0A843VYD4</accession>
<comment type="caution">
    <text evidence="1">The sequence shown here is derived from an EMBL/GenBank/DDBJ whole genome shotgun (WGS) entry which is preliminary data.</text>
</comment>
<proteinExistence type="predicted"/>
<gene>
    <name evidence="1" type="ORF">Taro_035197</name>
</gene>
<organism evidence="1 2">
    <name type="scientific">Colocasia esculenta</name>
    <name type="common">Wild taro</name>
    <name type="synonym">Arum esculentum</name>
    <dbReference type="NCBI Taxonomy" id="4460"/>
    <lineage>
        <taxon>Eukaryota</taxon>
        <taxon>Viridiplantae</taxon>
        <taxon>Streptophyta</taxon>
        <taxon>Embryophyta</taxon>
        <taxon>Tracheophyta</taxon>
        <taxon>Spermatophyta</taxon>
        <taxon>Magnoliopsida</taxon>
        <taxon>Liliopsida</taxon>
        <taxon>Araceae</taxon>
        <taxon>Aroideae</taxon>
        <taxon>Colocasieae</taxon>
        <taxon>Colocasia</taxon>
    </lineage>
</organism>
<protein>
    <submittedName>
        <fullName evidence="1">Uncharacterized protein</fullName>
    </submittedName>
</protein>
<sequence>MQPVAKVGAVPLVDASDVRLLWILDFSGFQGSYCSLLETDPMDFSLMWRLRVKGMVPWVAIHSLLHKYHSWVGCEMDHLLPSESNLGDFMTGYTVQFKLRCVTSSRSKDQEQAYNLILAGLLGICYFQS</sequence>
<keyword evidence="2" id="KW-1185">Reference proteome</keyword>
<dbReference type="AlphaFoldDB" id="A0A843VYD4"/>
<name>A0A843VYD4_COLES</name>
<reference evidence="1" key="1">
    <citation type="submission" date="2017-07" db="EMBL/GenBank/DDBJ databases">
        <title>Taro Niue Genome Assembly and Annotation.</title>
        <authorList>
            <person name="Atibalentja N."/>
            <person name="Keating K."/>
            <person name="Fields C.J."/>
        </authorList>
    </citation>
    <scope>NUCLEOTIDE SEQUENCE</scope>
    <source>
        <strain evidence="1">Niue_2</strain>
        <tissue evidence="1">Leaf</tissue>
    </source>
</reference>